<dbReference type="Gene3D" id="1.25.40.990">
    <property type="match status" value="1"/>
</dbReference>
<dbReference type="InterPro" id="IPR005062">
    <property type="entry name" value="SAC3/GANP/THP3_conserved"/>
</dbReference>
<dbReference type="GO" id="GO:0042274">
    <property type="term" value="P:ribosomal small subunit biogenesis"/>
    <property type="evidence" value="ECO:0007669"/>
    <property type="project" value="UniProtKB-UniRule"/>
</dbReference>
<name>A0A9P6W510_MAUEX</name>
<dbReference type="InterPro" id="IPR045107">
    <property type="entry name" value="SAC3/GANP/THP3"/>
</dbReference>
<dbReference type="InterPro" id="IPR017173">
    <property type="entry name" value="Sac3"/>
</dbReference>
<dbReference type="GO" id="GO:0005737">
    <property type="term" value="C:cytoplasm"/>
    <property type="evidence" value="ECO:0007669"/>
    <property type="project" value="TreeGrafter"/>
</dbReference>
<feature type="region of interest" description="Disordered" evidence="6">
    <location>
        <begin position="1"/>
        <end position="77"/>
    </location>
</feature>
<keyword evidence="3 5" id="KW-0539">Nucleus</keyword>
<feature type="compositionally biased region" description="Basic and acidic residues" evidence="6">
    <location>
        <begin position="691"/>
        <end position="706"/>
    </location>
</feature>
<dbReference type="PIRSF" id="PIRSF037320">
    <property type="entry name" value="mRNA_export_factor_Sac3"/>
    <property type="match status" value="1"/>
</dbReference>
<keyword evidence="10" id="KW-1185">Reference proteome</keyword>
<dbReference type="GO" id="GO:0070390">
    <property type="term" value="C:transcription export complex 2"/>
    <property type="evidence" value="ECO:0007669"/>
    <property type="project" value="UniProtKB-UniRule"/>
</dbReference>
<evidence type="ECO:0000259" key="8">
    <source>
        <dbReference type="Pfam" id="PF12209"/>
    </source>
</evidence>
<dbReference type="OrthoDB" id="264795at2759"/>
<sequence>MSSSFGSMAPSSSFNFGAPQGRNPFHNNNTRGNANNLVSNFSNQNVFQKDKNKKQTRQSKPSPKKKISPTNPNIAPTTHKRFMMAHNQQVSNVGSLISDPTQLGFIQQKHKPREVPRFLISQQPQLKPKPFEQDHWDRINQTKMVNLENSIQDMTELYEKLKKMRDTERKIMEDKGLVDKADSAKDLNDAIVFQGTCLDMCPTFERARRNVEYTVYSYEKDHPDDKKASRSKALKVFARPAAAAAPPLPSDVRPPHILVKTLDYLIENLLSTLPDSEGFLWDRMRSIRQDFTYQNYCGPEAVDCNERIVRIHLLVIHVMVKSEEQFSLQQELEQLHKSLITLSEIYDDVRASGGYCPNEAEFRAYALLSKIRDPQYDKTIQDLPNEILENDLVQMALCFRRIISNSNFIERGYVRTENCLNFYSQFFKLIQSSQVPFLLSSFLEIYLNEIRFYAIKAVSHSMNKKHKPIPTNLLIDELMFNNYEEFVEFSEYYSIVITKDGVDLKSLTAHSHRLPEKKPLRNHYLECVDEKLNATSYSNIINSGILNVDSLSDNNEGLPNVITIEDEPLNGEAGPSTATVLPKTTGFFDSLKTNTQNKVSNLNPDITHQINTLQQPSTTTSIISGQAAMPKLNGNGLEPKAPTVPPSTSNQTGNSSTSSFFSFNQAPVGPITTNVESSNVSVHNTPANNKNKIEHQKPKENNEKKQLELEEIQIKEKQRQDESRKQQEIQKLKAEKEVAKNKAATIIADSIIKSVVNKQCESVVKQCINERNNKSLLLKELTDELYDAFIHEKLYIIFLEATSDSHRNKYLQRVYMKRWITKLKKNQELVKERKKKKLELKNLENQLGVPNMNKSKRLLHTPVNNGNINNNSSFLIHSTVKGKDLFSPVTNESNQFSLDLVKKTGSLWKPFDIKALYFDNIFNKYYNKMKTSSDIFLYSKSWNTVSGSWILSKFGLPDPKSISTVGNDSLRLNIRCIDETFDPSEFKETQLVIFNTGVTDDNIFDLEMKLQQDGEDLIKLVTGITLNTNINFNLLLIYWESSETKLPDSAIAKYLKLSRIDRNFNGILDNIGFVKVNEDSPDASLERGLVKISQSFQYKLTDRGKYQESLISKRNQRVTSQEKQLKVTKSIDDKMKRMLDAEKDAYKKQISDANTYAHLQAHIASSPKMRKRKLPVLVSETKSNKFKTPMGSKMRYSSLVSTDSMAQQSHLAMKVRNGATRVVSQNGPLPSGTPSHSTNIPGTTYNPHIIPSFGSSVGNNNSFHDSSLLHTTHDSHVFRTPSNAIAGDTSGNSPPQPPRRKSSDLQELKSLIASVKKRVNPDE</sequence>
<feature type="domain" description="SAC3 helical" evidence="8">
    <location>
        <begin position="747"/>
        <end position="816"/>
    </location>
</feature>
<dbReference type="InterPro" id="IPR024293">
    <property type="entry name" value="SAC3_helical"/>
</dbReference>
<dbReference type="FunFam" id="1.25.40.990:FF:000008">
    <property type="entry name" value="Nuclear mRNA export protein SAC3"/>
    <property type="match status" value="1"/>
</dbReference>
<evidence type="ECO:0000256" key="3">
    <source>
        <dbReference type="ARBA" id="ARBA00023242"/>
    </source>
</evidence>
<accession>A0A9P6W510</accession>
<dbReference type="Proteomes" id="UP000750334">
    <property type="component" value="Unassembled WGS sequence"/>
</dbReference>
<reference evidence="9 10" key="1">
    <citation type="submission" date="2020-11" db="EMBL/GenBank/DDBJ databases">
        <title>Kefir isolates.</title>
        <authorList>
            <person name="Marcisauskas S."/>
            <person name="Kim Y."/>
            <person name="Blasche S."/>
        </authorList>
    </citation>
    <scope>NUCLEOTIDE SEQUENCE [LARGE SCALE GENOMIC DNA]</scope>
    <source>
        <strain evidence="9 10">OG2</strain>
    </source>
</reference>
<evidence type="ECO:0000256" key="5">
    <source>
        <dbReference type="PIRNR" id="PIRNR037320"/>
    </source>
</evidence>
<evidence type="ECO:0000259" key="7">
    <source>
        <dbReference type="Pfam" id="PF03399"/>
    </source>
</evidence>
<gene>
    <name evidence="9" type="ORF">C6P45_000677</name>
</gene>
<feature type="compositionally biased region" description="Polar residues" evidence="6">
    <location>
        <begin position="25"/>
        <end position="47"/>
    </location>
</feature>
<feature type="region of interest" description="Disordered" evidence="6">
    <location>
        <begin position="1279"/>
        <end position="1323"/>
    </location>
</feature>
<feature type="compositionally biased region" description="Polar residues" evidence="6">
    <location>
        <begin position="671"/>
        <end position="690"/>
    </location>
</feature>
<feature type="compositionally biased region" description="Low complexity" evidence="6">
    <location>
        <begin position="1"/>
        <end position="13"/>
    </location>
</feature>
<dbReference type="PANTHER" id="PTHR12436:SF3">
    <property type="entry name" value="GERMINAL-CENTER ASSOCIATED NUCLEAR PROTEIN"/>
    <property type="match status" value="1"/>
</dbReference>
<evidence type="ECO:0000313" key="9">
    <source>
        <dbReference type="EMBL" id="KAG0664192.1"/>
    </source>
</evidence>
<feature type="domain" description="SAC3/GANP/THP3 conserved" evidence="7">
    <location>
        <begin position="200"/>
        <end position="498"/>
    </location>
</feature>
<feature type="compositionally biased region" description="Basic residues" evidence="6">
    <location>
        <begin position="51"/>
        <end position="67"/>
    </location>
</feature>
<feature type="compositionally biased region" description="Low complexity" evidence="6">
    <location>
        <begin position="647"/>
        <end position="665"/>
    </location>
</feature>
<evidence type="ECO:0000256" key="6">
    <source>
        <dbReference type="SAM" id="MobiDB-lite"/>
    </source>
</evidence>
<protein>
    <recommendedName>
        <fullName evidence="5">Nuclear mRNA export factor</fullName>
    </recommendedName>
</protein>
<keyword evidence="2" id="KW-0597">Phosphoprotein</keyword>
<comment type="caution">
    <text evidence="9">The sequence shown here is derived from an EMBL/GenBank/DDBJ whole genome shotgun (WGS) entry which is preliminary data.</text>
</comment>
<dbReference type="Pfam" id="PF12209">
    <property type="entry name" value="SAC3"/>
    <property type="match status" value="1"/>
</dbReference>
<dbReference type="GO" id="GO:0005635">
    <property type="term" value="C:nuclear envelope"/>
    <property type="evidence" value="ECO:0007669"/>
    <property type="project" value="UniProtKB-SubCell"/>
</dbReference>
<feature type="region of interest" description="Disordered" evidence="6">
    <location>
        <begin position="629"/>
        <end position="706"/>
    </location>
</feature>
<dbReference type="PANTHER" id="PTHR12436">
    <property type="entry name" value="80 KDA MCM3-ASSOCIATED PROTEIN"/>
    <property type="match status" value="1"/>
</dbReference>
<feature type="compositionally biased region" description="Polar residues" evidence="6">
    <location>
        <begin position="1222"/>
        <end position="1246"/>
    </location>
</feature>
<organism evidence="9 10">
    <name type="scientific">Maudiozyma exigua</name>
    <name type="common">Yeast</name>
    <name type="synonym">Kazachstania exigua</name>
    <dbReference type="NCBI Taxonomy" id="34358"/>
    <lineage>
        <taxon>Eukaryota</taxon>
        <taxon>Fungi</taxon>
        <taxon>Dikarya</taxon>
        <taxon>Ascomycota</taxon>
        <taxon>Saccharomycotina</taxon>
        <taxon>Saccharomycetes</taxon>
        <taxon>Saccharomycetales</taxon>
        <taxon>Saccharomycetaceae</taxon>
        <taxon>Maudiozyma</taxon>
    </lineage>
</organism>
<evidence type="ECO:0000256" key="1">
    <source>
        <dbReference type="ARBA" id="ARBA00004259"/>
    </source>
</evidence>
<proteinExistence type="inferred from homology"/>
<dbReference type="GO" id="GO:0006406">
    <property type="term" value="P:mRNA export from nucleus"/>
    <property type="evidence" value="ECO:0007669"/>
    <property type="project" value="UniProtKB-UniRule"/>
</dbReference>
<comment type="subcellular location">
    <subcellularLocation>
        <location evidence="1 5">Nucleus envelope</location>
    </subcellularLocation>
</comment>
<evidence type="ECO:0000256" key="2">
    <source>
        <dbReference type="ARBA" id="ARBA00022553"/>
    </source>
</evidence>
<evidence type="ECO:0000256" key="4">
    <source>
        <dbReference type="ARBA" id="ARBA00038443"/>
    </source>
</evidence>
<evidence type="ECO:0000313" key="10">
    <source>
        <dbReference type="Proteomes" id="UP000750334"/>
    </source>
</evidence>
<dbReference type="Pfam" id="PF03399">
    <property type="entry name" value="SAC3_GANP"/>
    <property type="match status" value="1"/>
</dbReference>
<comment type="similarity">
    <text evidence="4 5">Belongs to the SAC3 family.</text>
</comment>
<feature type="region of interest" description="Disordered" evidence="6">
    <location>
        <begin position="1222"/>
        <end position="1247"/>
    </location>
</feature>
<dbReference type="EMBL" id="PUHR01000123">
    <property type="protein sequence ID" value="KAG0664192.1"/>
    <property type="molecule type" value="Genomic_DNA"/>
</dbReference>
<dbReference type="Gene3D" id="6.10.250.2880">
    <property type="match status" value="1"/>
</dbReference>